<dbReference type="EMBL" id="SSOC01000003">
    <property type="protein sequence ID" value="THF65863.1"/>
    <property type="molecule type" value="Genomic_DNA"/>
</dbReference>
<evidence type="ECO:0008006" key="3">
    <source>
        <dbReference type="Google" id="ProtNLM"/>
    </source>
</evidence>
<dbReference type="Gene3D" id="1.10.10.10">
    <property type="entry name" value="Winged helix-like DNA-binding domain superfamily/Winged helix DNA-binding domain"/>
    <property type="match status" value="1"/>
</dbReference>
<dbReference type="Proteomes" id="UP000308430">
    <property type="component" value="Unassembled WGS sequence"/>
</dbReference>
<dbReference type="InterPro" id="IPR036388">
    <property type="entry name" value="WH-like_DNA-bd_sf"/>
</dbReference>
<accession>A0A4S4B071</accession>
<evidence type="ECO:0000313" key="2">
    <source>
        <dbReference type="Proteomes" id="UP000308430"/>
    </source>
</evidence>
<proteinExistence type="predicted"/>
<organism evidence="1 2">
    <name type="scientific">Pseudothauera nasutitermitis</name>
    <dbReference type="NCBI Taxonomy" id="2565930"/>
    <lineage>
        <taxon>Bacteria</taxon>
        <taxon>Pseudomonadati</taxon>
        <taxon>Pseudomonadota</taxon>
        <taxon>Betaproteobacteria</taxon>
        <taxon>Rhodocyclales</taxon>
        <taxon>Zoogloeaceae</taxon>
        <taxon>Pseudothauera</taxon>
    </lineage>
</organism>
<sequence length="124" mass="13318">MANLAIIGITDWAATQTRVRDVARCVDACENLPEGDYYLGFADAAQLLAELPPRRLDTLRAIKHLGPASIYAVAKALGRNYSNVHADVQKLVGHGLVEKQADGRVVVPWADVVVRVDASLLSAA</sequence>
<reference evidence="1 2" key="1">
    <citation type="submission" date="2019-04" db="EMBL/GenBank/DDBJ databases">
        <title>Azoarcus nasutitermitis sp. nov. isolated from termite nest.</title>
        <authorList>
            <person name="Lin S.-Y."/>
            <person name="Hameed A."/>
            <person name="Hsu Y.-H."/>
            <person name="Young C.-C."/>
        </authorList>
    </citation>
    <scope>NUCLEOTIDE SEQUENCE [LARGE SCALE GENOMIC DNA]</scope>
    <source>
        <strain evidence="1 2">CC-YHH838</strain>
    </source>
</reference>
<evidence type="ECO:0000313" key="1">
    <source>
        <dbReference type="EMBL" id="THF65863.1"/>
    </source>
</evidence>
<dbReference type="RefSeq" id="WP_136348069.1">
    <property type="nucleotide sequence ID" value="NZ_SSOC01000003.1"/>
</dbReference>
<dbReference type="OrthoDB" id="9809537at2"/>
<comment type="caution">
    <text evidence="1">The sequence shown here is derived from an EMBL/GenBank/DDBJ whole genome shotgun (WGS) entry which is preliminary data.</text>
</comment>
<name>A0A4S4B071_9RHOO</name>
<dbReference type="InterPro" id="IPR036390">
    <property type="entry name" value="WH_DNA-bd_sf"/>
</dbReference>
<dbReference type="Pfam" id="PF25212">
    <property type="entry name" value="HVO_A0114"/>
    <property type="match status" value="1"/>
</dbReference>
<keyword evidence="2" id="KW-1185">Reference proteome</keyword>
<protein>
    <recommendedName>
        <fullName evidence="3">HTH marR-type domain-containing protein</fullName>
    </recommendedName>
</protein>
<dbReference type="AlphaFoldDB" id="A0A4S4B071"/>
<dbReference type="SUPFAM" id="SSF46785">
    <property type="entry name" value="Winged helix' DNA-binding domain"/>
    <property type="match status" value="1"/>
</dbReference>
<gene>
    <name evidence="1" type="ORF">E6C76_10005</name>
</gene>